<evidence type="ECO:0000313" key="2">
    <source>
        <dbReference type="Proteomes" id="UP001139028"/>
    </source>
</evidence>
<protein>
    <submittedName>
        <fullName evidence="1">MaoC family dehydratase</fullName>
    </submittedName>
</protein>
<sequence>MSQYRFPAYVQIGKQRYRERFGLDFEDFTKGQLFRHRPGVTISQQDNKEECINTLNQAMLHFDDYYAAQTEFGKPLIDTTLIVQHLMGMIWKTYNRRKKILGWGKIAMVAPVFGGDTLYSESEVIELQAGDKHSETGLVRVAICGLNQDKKVVCEMGCDLLIYKRNHLPFSANGY</sequence>
<dbReference type="CDD" id="cd03451">
    <property type="entry name" value="FkbR2"/>
    <property type="match status" value="1"/>
</dbReference>
<dbReference type="InterPro" id="IPR029069">
    <property type="entry name" value="HotDog_dom_sf"/>
</dbReference>
<dbReference type="Pfam" id="PF19315">
    <property type="entry name" value="MC_hydratase"/>
    <property type="match status" value="1"/>
</dbReference>
<keyword evidence="2" id="KW-1185">Reference proteome</keyword>
<dbReference type="InterPro" id="IPR048274">
    <property type="entry name" value="MC_hydratase"/>
</dbReference>
<dbReference type="GO" id="GO:0016829">
    <property type="term" value="F:lyase activity"/>
    <property type="evidence" value="ECO:0007669"/>
    <property type="project" value="InterPro"/>
</dbReference>
<dbReference type="EMBL" id="JALBWM010000030">
    <property type="protein sequence ID" value="MCO1334523.1"/>
    <property type="molecule type" value="Genomic_DNA"/>
</dbReference>
<dbReference type="Gene3D" id="3.10.129.10">
    <property type="entry name" value="Hotdog Thioesterase"/>
    <property type="match status" value="1"/>
</dbReference>
<organism evidence="1 2">
    <name type="scientific">Microbulbifer okhotskensis</name>
    <dbReference type="NCBI Taxonomy" id="2926617"/>
    <lineage>
        <taxon>Bacteria</taxon>
        <taxon>Pseudomonadati</taxon>
        <taxon>Pseudomonadota</taxon>
        <taxon>Gammaproteobacteria</taxon>
        <taxon>Cellvibrionales</taxon>
        <taxon>Microbulbiferaceae</taxon>
        <taxon>Microbulbifer</taxon>
    </lineage>
</organism>
<reference evidence="1" key="1">
    <citation type="journal article" date="2022" name="Arch. Microbiol.">
        <title>Microbulbifer okhotskensis sp. nov., isolated from a deep bottom sediment of the Okhotsk Sea.</title>
        <authorList>
            <person name="Romanenko L."/>
            <person name="Kurilenko V."/>
            <person name="Otstavnykh N."/>
            <person name="Velansky P."/>
            <person name="Isaeva M."/>
            <person name="Mikhailov V."/>
        </authorList>
    </citation>
    <scope>NUCLEOTIDE SEQUENCE</scope>
    <source>
        <strain evidence="1">OS29</strain>
    </source>
</reference>
<dbReference type="PANTHER" id="PTHR43664">
    <property type="entry name" value="MONOAMINE OXIDASE-RELATED"/>
    <property type="match status" value="1"/>
</dbReference>
<accession>A0A9X2ERR2</accession>
<gene>
    <name evidence="1" type="ORF">MO867_09245</name>
</gene>
<dbReference type="PANTHER" id="PTHR43664:SF1">
    <property type="entry name" value="BETA-METHYLMALYL-COA DEHYDRATASE"/>
    <property type="match status" value="1"/>
</dbReference>
<dbReference type="SUPFAM" id="SSF54637">
    <property type="entry name" value="Thioesterase/thiol ester dehydrase-isomerase"/>
    <property type="match status" value="1"/>
</dbReference>
<dbReference type="AlphaFoldDB" id="A0A9X2ERR2"/>
<comment type="caution">
    <text evidence="1">The sequence shown here is derived from an EMBL/GenBank/DDBJ whole genome shotgun (WGS) entry which is preliminary data.</text>
</comment>
<dbReference type="InterPro" id="IPR052342">
    <property type="entry name" value="MCH/BMMD"/>
</dbReference>
<dbReference type="Proteomes" id="UP001139028">
    <property type="component" value="Unassembled WGS sequence"/>
</dbReference>
<name>A0A9X2ERR2_9GAMM</name>
<evidence type="ECO:0000313" key="1">
    <source>
        <dbReference type="EMBL" id="MCO1334523.1"/>
    </source>
</evidence>
<proteinExistence type="predicted"/>
<dbReference type="RefSeq" id="WP_252466083.1">
    <property type="nucleotide sequence ID" value="NZ_JALBWM010000030.1"/>
</dbReference>